<reference evidence="5 6" key="1">
    <citation type="submission" date="2019-05" db="EMBL/GenBank/DDBJ databases">
        <title>Nakamurella sp. N5BH11, whole genome shotgun sequence.</title>
        <authorList>
            <person name="Tuo L."/>
        </authorList>
    </citation>
    <scope>NUCLEOTIDE SEQUENCE [LARGE SCALE GENOMIC DNA]</scope>
    <source>
        <strain evidence="5 6">N5BH11</strain>
    </source>
</reference>
<keyword evidence="6" id="KW-1185">Reference proteome</keyword>
<keyword evidence="2" id="KW-0238">DNA-binding</keyword>
<name>A0A4U6QPD3_9ACTN</name>
<evidence type="ECO:0000313" key="5">
    <source>
        <dbReference type="EMBL" id="TKV62299.1"/>
    </source>
</evidence>
<comment type="caution">
    <text evidence="5">The sequence shown here is derived from an EMBL/GenBank/DDBJ whole genome shotgun (WGS) entry which is preliminary data.</text>
</comment>
<evidence type="ECO:0000313" key="6">
    <source>
        <dbReference type="Proteomes" id="UP000306985"/>
    </source>
</evidence>
<dbReference type="GO" id="GO:0003677">
    <property type="term" value="F:DNA binding"/>
    <property type="evidence" value="ECO:0007669"/>
    <property type="project" value="UniProtKB-KW"/>
</dbReference>
<evidence type="ECO:0000256" key="3">
    <source>
        <dbReference type="ARBA" id="ARBA00023163"/>
    </source>
</evidence>
<gene>
    <name evidence="5" type="ORF">FDO65_10440</name>
</gene>
<dbReference type="AlphaFoldDB" id="A0A4U6QPD3"/>
<dbReference type="Gene3D" id="1.10.10.10">
    <property type="entry name" value="Winged helix-like DNA-binding domain superfamily/Winged helix DNA-binding domain"/>
    <property type="match status" value="1"/>
</dbReference>
<dbReference type="InterPro" id="IPR036388">
    <property type="entry name" value="WH-like_DNA-bd_sf"/>
</dbReference>
<proteinExistence type="predicted"/>
<feature type="domain" description="HTH hxlR-type" evidence="4">
    <location>
        <begin position="28"/>
        <end position="126"/>
    </location>
</feature>
<keyword evidence="3" id="KW-0804">Transcription</keyword>
<organism evidence="5 6">
    <name type="scientific">Nakamurella flava</name>
    <dbReference type="NCBI Taxonomy" id="2576308"/>
    <lineage>
        <taxon>Bacteria</taxon>
        <taxon>Bacillati</taxon>
        <taxon>Actinomycetota</taxon>
        <taxon>Actinomycetes</taxon>
        <taxon>Nakamurellales</taxon>
        <taxon>Nakamurellaceae</taxon>
        <taxon>Nakamurella</taxon>
    </lineage>
</organism>
<dbReference type="InterPro" id="IPR002577">
    <property type="entry name" value="HTH_HxlR"/>
</dbReference>
<sequence length="132" mass="14100">MAADVLGPEGATGGSADDGRDALFGVGCPSRRLLDTITSRWGVLVVLALSERSMRWGELHRFIDGISEKMLAQTLRALESEGLVHRASAGTVPPRVDYSLTDRGRQAAAVVEPLVRWVGQDTVATARRADAS</sequence>
<dbReference type="EMBL" id="SZZH01000001">
    <property type="protein sequence ID" value="TKV62299.1"/>
    <property type="molecule type" value="Genomic_DNA"/>
</dbReference>
<protein>
    <submittedName>
        <fullName evidence="5">Helix-turn-helix transcriptional regulator</fullName>
    </submittedName>
</protein>
<evidence type="ECO:0000256" key="1">
    <source>
        <dbReference type="ARBA" id="ARBA00023015"/>
    </source>
</evidence>
<evidence type="ECO:0000256" key="2">
    <source>
        <dbReference type="ARBA" id="ARBA00023125"/>
    </source>
</evidence>
<dbReference type="SUPFAM" id="SSF46785">
    <property type="entry name" value="Winged helix' DNA-binding domain"/>
    <property type="match status" value="1"/>
</dbReference>
<dbReference type="InterPro" id="IPR036390">
    <property type="entry name" value="WH_DNA-bd_sf"/>
</dbReference>
<keyword evidence="1" id="KW-0805">Transcription regulation</keyword>
<dbReference type="PROSITE" id="PS51118">
    <property type="entry name" value="HTH_HXLR"/>
    <property type="match status" value="1"/>
</dbReference>
<accession>A0A4U6QPD3</accession>
<evidence type="ECO:0000259" key="4">
    <source>
        <dbReference type="PROSITE" id="PS51118"/>
    </source>
</evidence>
<dbReference type="PANTHER" id="PTHR33204">
    <property type="entry name" value="TRANSCRIPTIONAL REGULATOR, MARR FAMILY"/>
    <property type="match status" value="1"/>
</dbReference>
<dbReference type="OrthoDB" id="370168at2"/>
<dbReference type="PANTHER" id="PTHR33204:SF37">
    <property type="entry name" value="HTH-TYPE TRANSCRIPTIONAL REGULATOR YODB"/>
    <property type="match status" value="1"/>
</dbReference>
<dbReference type="Proteomes" id="UP000306985">
    <property type="component" value="Unassembled WGS sequence"/>
</dbReference>
<dbReference type="Pfam" id="PF01638">
    <property type="entry name" value="HxlR"/>
    <property type="match status" value="1"/>
</dbReference>